<evidence type="ECO:0000313" key="2">
    <source>
        <dbReference type="Proteomes" id="UP000637061"/>
    </source>
</evidence>
<dbReference type="RefSeq" id="WP_198746826.1">
    <property type="nucleotide sequence ID" value="NZ_JAEHTE010000002.1"/>
</dbReference>
<dbReference type="Proteomes" id="UP000637061">
    <property type="component" value="Unassembled WGS sequence"/>
</dbReference>
<organism evidence="1 2">
    <name type="scientific">Pseudomonas putida</name>
    <name type="common">Arthrobacter siderocapsulatus</name>
    <dbReference type="NCBI Taxonomy" id="303"/>
    <lineage>
        <taxon>Bacteria</taxon>
        <taxon>Pseudomonadati</taxon>
        <taxon>Pseudomonadota</taxon>
        <taxon>Gammaproteobacteria</taxon>
        <taxon>Pseudomonadales</taxon>
        <taxon>Pseudomonadaceae</taxon>
        <taxon>Pseudomonas</taxon>
    </lineage>
</organism>
<gene>
    <name evidence="1" type="ORF">JEU22_04740</name>
</gene>
<evidence type="ECO:0000313" key="1">
    <source>
        <dbReference type="EMBL" id="MBI6883212.1"/>
    </source>
</evidence>
<sequence>MDAQGKKKLFVPEDWIQAGFVRFNSINPNEAFMVQKRIRDKETGKTLYFITAGVHDYSEFGSKAPYQWGFSPTVQFLRDVTANVTLSTHDPAVAEKEFHDIWVALGKPSCE</sequence>
<dbReference type="AlphaFoldDB" id="A0A8I1EBX3"/>
<proteinExistence type="predicted"/>
<accession>A0A8I1EBX3</accession>
<protein>
    <submittedName>
        <fullName evidence="1">Uncharacterized protein</fullName>
    </submittedName>
</protein>
<dbReference type="EMBL" id="JAEHTE010000002">
    <property type="protein sequence ID" value="MBI6883212.1"/>
    <property type="molecule type" value="Genomic_DNA"/>
</dbReference>
<name>A0A8I1EBX3_PSEPU</name>
<reference evidence="1" key="1">
    <citation type="submission" date="2020-12" db="EMBL/GenBank/DDBJ databases">
        <title>Enhanced detection system for hospital associated transmission using whole genome sequencing surveillance.</title>
        <authorList>
            <person name="Harrison L.H."/>
            <person name="Van Tyne D."/>
            <person name="Marsh J.W."/>
            <person name="Griffith M.P."/>
            <person name="Snyder D.J."/>
            <person name="Cooper V.S."/>
            <person name="Mustapha M."/>
        </authorList>
    </citation>
    <scope>NUCLEOTIDE SEQUENCE</scope>
    <source>
        <strain evidence="1">PSB00042</strain>
    </source>
</reference>
<comment type="caution">
    <text evidence="1">The sequence shown here is derived from an EMBL/GenBank/DDBJ whole genome shotgun (WGS) entry which is preliminary data.</text>
</comment>